<organism evidence="8 9">
    <name type="scientific">Candidatus Dojkabacteria bacterium</name>
    <dbReference type="NCBI Taxonomy" id="2099670"/>
    <lineage>
        <taxon>Bacteria</taxon>
        <taxon>Candidatus Dojkabacteria</taxon>
    </lineage>
</organism>
<dbReference type="GO" id="GO:0004470">
    <property type="term" value="F:malic enzyme activity"/>
    <property type="evidence" value="ECO:0007669"/>
    <property type="project" value="InterPro"/>
</dbReference>
<protein>
    <submittedName>
        <fullName evidence="8">NADP-dependent malic enzyme</fullName>
    </submittedName>
</protein>
<feature type="binding site" evidence="4">
    <location>
        <position position="288"/>
    </location>
    <ligand>
        <name>(S)-malate</name>
        <dbReference type="ChEBI" id="CHEBI:15589"/>
    </ligand>
</feature>
<keyword evidence="2" id="KW-0560">Oxidoreductase</keyword>
<dbReference type="PIRSF" id="PIRSF000106">
    <property type="entry name" value="ME"/>
    <property type="match status" value="1"/>
</dbReference>
<evidence type="ECO:0000256" key="5">
    <source>
        <dbReference type="PIRSR" id="PIRSR000106-3"/>
    </source>
</evidence>
<keyword evidence="5" id="KW-0479">Metal-binding</keyword>
<dbReference type="AlphaFoldDB" id="A0A955KXK4"/>
<dbReference type="InterPro" id="IPR046346">
    <property type="entry name" value="Aminoacid_DH-like_N_sf"/>
</dbReference>
<dbReference type="GO" id="GO:0051287">
    <property type="term" value="F:NAD binding"/>
    <property type="evidence" value="ECO:0007669"/>
    <property type="project" value="InterPro"/>
</dbReference>
<dbReference type="InterPro" id="IPR012302">
    <property type="entry name" value="Malic_NAD-bd"/>
</dbReference>
<feature type="active site" description="Proton donor" evidence="3">
    <location>
        <position position="36"/>
    </location>
</feature>
<sequence length="383" mass="40674">MGYQMDPLTLHRKNIGKLDITSSIPIDSKEVLSAVYTPGVGEVCKAIEKDPELLREYTIAGRTVAVISNGTAVLGFGAIGPKAALPVMEGKSAIFKEFAGIQSYPICIEEEDPDKFIEIVKSIAMNFAAINLEDISAPSCFYIEDLLSQELDIPVIHDDQHGTAIVTVAALLGAVELTKKTDLKIAVLGAGAAGTAITKLLIEAREVGLLSITDITVYDSKGSIDNTRKDLNPYKQELAKLTKQTNSRSFQEGISGCDVLIGVSVANSVTGKDVRSMVESSIVFALANPVPEVMPAIALEAGASIVATGRSDMPNQINNALAYPGVFKGLLDGKIRKVTSKHKIAAAEAIYKYHLPALTPDSILPSVLDKDVAKVIATAIIGR</sequence>
<feature type="domain" description="Malic enzyme NAD-binding" evidence="6">
    <location>
        <begin position="160"/>
        <end position="380"/>
    </location>
</feature>
<dbReference type="GO" id="GO:0016616">
    <property type="term" value="F:oxidoreductase activity, acting on the CH-OH group of donors, NAD or NADP as acceptor"/>
    <property type="evidence" value="ECO:0007669"/>
    <property type="project" value="InterPro"/>
</dbReference>
<dbReference type="InterPro" id="IPR012301">
    <property type="entry name" value="Malic_N_dom"/>
</dbReference>
<dbReference type="InterPro" id="IPR037062">
    <property type="entry name" value="Malic_N_dom_sf"/>
</dbReference>
<dbReference type="Gene3D" id="3.40.50.720">
    <property type="entry name" value="NAD(P)-binding Rossmann-like Domain"/>
    <property type="match status" value="1"/>
</dbReference>
<comment type="similarity">
    <text evidence="1">Belongs to the malic enzymes family.</text>
</comment>
<name>A0A955KXK4_9BACT</name>
<feature type="binding site" evidence="5">
    <location>
        <position position="134"/>
    </location>
    <ligand>
        <name>a divalent metal cation</name>
        <dbReference type="ChEBI" id="CHEBI:60240"/>
    </ligand>
</feature>
<dbReference type="Pfam" id="PF03949">
    <property type="entry name" value="Malic_M"/>
    <property type="match status" value="1"/>
</dbReference>
<dbReference type="PANTHER" id="PTHR43237">
    <property type="entry name" value="NADP-DEPENDENT MALIC ENZYME"/>
    <property type="match status" value="1"/>
</dbReference>
<reference evidence="8" key="1">
    <citation type="submission" date="2020-04" db="EMBL/GenBank/DDBJ databases">
        <authorList>
            <person name="Zhang T."/>
        </authorList>
    </citation>
    <scope>NUCLEOTIDE SEQUENCE</scope>
    <source>
        <strain evidence="8">HKST-UBA17</strain>
    </source>
</reference>
<evidence type="ECO:0000256" key="1">
    <source>
        <dbReference type="ARBA" id="ARBA00008785"/>
    </source>
</evidence>
<dbReference type="InterPro" id="IPR045213">
    <property type="entry name" value="Malic_NAD-bd_bact_type"/>
</dbReference>
<evidence type="ECO:0000259" key="7">
    <source>
        <dbReference type="SMART" id="SM01274"/>
    </source>
</evidence>
<evidence type="ECO:0000313" key="9">
    <source>
        <dbReference type="Proteomes" id="UP000741282"/>
    </source>
</evidence>
<dbReference type="Gene3D" id="3.40.50.10380">
    <property type="entry name" value="Malic enzyme, N-terminal domain"/>
    <property type="match status" value="1"/>
</dbReference>
<evidence type="ECO:0000256" key="4">
    <source>
        <dbReference type="PIRSR" id="PIRSR000106-2"/>
    </source>
</evidence>
<dbReference type="InterPro" id="IPR001891">
    <property type="entry name" value="Malic_OxRdtase"/>
</dbReference>
<dbReference type="SUPFAM" id="SSF51735">
    <property type="entry name" value="NAD(P)-binding Rossmann-fold domains"/>
    <property type="match status" value="1"/>
</dbReference>
<proteinExistence type="inferred from homology"/>
<feature type="binding site" evidence="5">
    <location>
        <position position="159"/>
    </location>
    <ligand>
        <name>a divalent metal cation</name>
        <dbReference type="ChEBI" id="CHEBI:60240"/>
    </ligand>
</feature>
<dbReference type="SMART" id="SM01274">
    <property type="entry name" value="malic"/>
    <property type="match status" value="1"/>
</dbReference>
<evidence type="ECO:0000256" key="3">
    <source>
        <dbReference type="PIRSR" id="PIRSR000106-1"/>
    </source>
</evidence>
<gene>
    <name evidence="8" type="ORF">KC685_04810</name>
</gene>
<dbReference type="SUPFAM" id="SSF53223">
    <property type="entry name" value="Aminoacid dehydrogenase-like, N-terminal domain"/>
    <property type="match status" value="1"/>
</dbReference>
<dbReference type="InterPro" id="IPR051674">
    <property type="entry name" value="Malate_Decarboxylase"/>
</dbReference>
<feature type="binding site" evidence="5">
    <location>
        <position position="133"/>
    </location>
    <ligand>
        <name>a divalent metal cation</name>
        <dbReference type="ChEBI" id="CHEBI:60240"/>
    </ligand>
</feature>
<dbReference type="PANTHER" id="PTHR43237:SF4">
    <property type="entry name" value="NADP-DEPENDENT MALIC ENZYME"/>
    <property type="match status" value="1"/>
</dbReference>
<dbReference type="SMART" id="SM00919">
    <property type="entry name" value="Malic_M"/>
    <property type="match status" value="1"/>
</dbReference>
<comment type="cofactor">
    <cofactor evidence="5">
        <name>Mg(2+)</name>
        <dbReference type="ChEBI" id="CHEBI:18420"/>
    </cofactor>
    <cofactor evidence="5">
        <name>Mn(2+)</name>
        <dbReference type="ChEBI" id="CHEBI:29035"/>
    </cofactor>
    <text evidence="5">Divalent metal cations. Prefers magnesium or manganese.</text>
</comment>
<feature type="active site" description="Proton acceptor" evidence="3">
    <location>
        <position position="91"/>
    </location>
</feature>
<evidence type="ECO:0000256" key="2">
    <source>
        <dbReference type="ARBA" id="ARBA00023002"/>
    </source>
</evidence>
<dbReference type="Pfam" id="PF00390">
    <property type="entry name" value="malic"/>
    <property type="match status" value="1"/>
</dbReference>
<evidence type="ECO:0000313" key="8">
    <source>
        <dbReference type="EMBL" id="MCA9377209.1"/>
    </source>
</evidence>
<evidence type="ECO:0000259" key="6">
    <source>
        <dbReference type="SMART" id="SM00919"/>
    </source>
</evidence>
<comment type="caution">
    <text evidence="8">The sequence shown here is derived from an EMBL/GenBank/DDBJ whole genome shotgun (WGS) entry which is preliminary data.</text>
</comment>
<dbReference type="GO" id="GO:0046872">
    <property type="term" value="F:metal ion binding"/>
    <property type="evidence" value="ECO:0007669"/>
    <property type="project" value="UniProtKB-KW"/>
</dbReference>
<dbReference type="CDD" id="cd05311">
    <property type="entry name" value="NAD_bind_2_malic_enz"/>
    <property type="match status" value="1"/>
</dbReference>
<feature type="binding site" evidence="4">
    <location>
        <position position="318"/>
    </location>
    <ligand>
        <name>(S)-malate</name>
        <dbReference type="ChEBI" id="CHEBI:15589"/>
    </ligand>
</feature>
<dbReference type="EMBL" id="JAGQLN010000025">
    <property type="protein sequence ID" value="MCA9377209.1"/>
    <property type="molecule type" value="Genomic_DNA"/>
</dbReference>
<accession>A0A955KXK4</accession>
<dbReference type="Proteomes" id="UP000741282">
    <property type="component" value="Unassembled WGS sequence"/>
</dbReference>
<dbReference type="InterPro" id="IPR036291">
    <property type="entry name" value="NAD(P)-bd_dom_sf"/>
</dbReference>
<reference evidence="8" key="2">
    <citation type="journal article" date="2021" name="Microbiome">
        <title>Successional dynamics and alternative stable states in a saline activated sludge microbial community over 9 years.</title>
        <authorList>
            <person name="Wang Y."/>
            <person name="Ye J."/>
            <person name="Ju F."/>
            <person name="Liu L."/>
            <person name="Boyd J.A."/>
            <person name="Deng Y."/>
            <person name="Parks D.H."/>
            <person name="Jiang X."/>
            <person name="Yin X."/>
            <person name="Woodcroft B.J."/>
            <person name="Tyson G.W."/>
            <person name="Hugenholtz P."/>
            <person name="Polz M.F."/>
            <person name="Zhang T."/>
        </authorList>
    </citation>
    <scope>NUCLEOTIDE SEQUENCE</scope>
    <source>
        <strain evidence="8">HKST-UBA17</strain>
    </source>
</reference>
<feature type="domain" description="Malic enzyme N-terminal" evidence="7">
    <location>
        <begin position="15"/>
        <end position="148"/>
    </location>
</feature>